<dbReference type="EMBL" id="DPVV01000163">
    <property type="protein sequence ID" value="HCL01710.1"/>
    <property type="molecule type" value="Genomic_DNA"/>
</dbReference>
<dbReference type="SUPFAM" id="SSF53448">
    <property type="entry name" value="Nucleotide-diphospho-sugar transferases"/>
    <property type="match status" value="1"/>
</dbReference>
<name>A0A3D2X3I2_9FIRM</name>
<dbReference type="Gene3D" id="3.90.550.10">
    <property type="entry name" value="Spore Coat Polysaccharide Biosynthesis Protein SpsA, Chain A"/>
    <property type="match status" value="1"/>
</dbReference>
<organism evidence="2 3">
    <name type="scientific">Lachnoclostridium phytofermentans</name>
    <dbReference type="NCBI Taxonomy" id="66219"/>
    <lineage>
        <taxon>Bacteria</taxon>
        <taxon>Bacillati</taxon>
        <taxon>Bacillota</taxon>
        <taxon>Clostridia</taxon>
        <taxon>Lachnospirales</taxon>
        <taxon>Lachnospiraceae</taxon>
    </lineage>
</organism>
<dbReference type="Pfam" id="PF00535">
    <property type="entry name" value="Glycos_transf_2"/>
    <property type="match status" value="1"/>
</dbReference>
<dbReference type="InterPro" id="IPR029044">
    <property type="entry name" value="Nucleotide-diphossugar_trans"/>
</dbReference>
<dbReference type="Proteomes" id="UP000262969">
    <property type="component" value="Unassembled WGS sequence"/>
</dbReference>
<evidence type="ECO:0000313" key="3">
    <source>
        <dbReference type="Proteomes" id="UP000262969"/>
    </source>
</evidence>
<dbReference type="AlphaFoldDB" id="A0A3D2X3I2"/>
<evidence type="ECO:0000259" key="1">
    <source>
        <dbReference type="Pfam" id="PF00535"/>
    </source>
</evidence>
<accession>A0A3D2X3I2</accession>
<reference evidence="2 3" key="1">
    <citation type="journal article" date="2018" name="Nat. Biotechnol.">
        <title>A standardized bacterial taxonomy based on genome phylogeny substantially revises the tree of life.</title>
        <authorList>
            <person name="Parks D.H."/>
            <person name="Chuvochina M."/>
            <person name="Waite D.W."/>
            <person name="Rinke C."/>
            <person name="Skarshewski A."/>
            <person name="Chaumeil P.A."/>
            <person name="Hugenholtz P."/>
        </authorList>
    </citation>
    <scope>NUCLEOTIDE SEQUENCE [LARGE SCALE GENOMIC DNA]</scope>
    <source>
        <strain evidence="2">UBA11728</strain>
    </source>
</reference>
<protein>
    <submittedName>
        <fullName evidence="2">Glycosyltransferase</fullName>
    </submittedName>
</protein>
<proteinExistence type="predicted"/>
<comment type="caution">
    <text evidence="2">The sequence shown here is derived from an EMBL/GenBank/DDBJ whole genome shotgun (WGS) entry which is preliminary data.</text>
</comment>
<dbReference type="PANTHER" id="PTHR48090">
    <property type="entry name" value="UNDECAPRENYL-PHOSPHATE 4-DEOXY-4-FORMAMIDO-L-ARABINOSE TRANSFERASE-RELATED"/>
    <property type="match status" value="1"/>
</dbReference>
<dbReference type="GO" id="GO:0016740">
    <property type="term" value="F:transferase activity"/>
    <property type="evidence" value="ECO:0007669"/>
    <property type="project" value="UniProtKB-KW"/>
</dbReference>
<dbReference type="InterPro" id="IPR050256">
    <property type="entry name" value="Glycosyltransferase_2"/>
</dbReference>
<sequence length="247" mass="28421">MYMAKMNGDGKQMDKLYIVIPAYNEEENVENVVREWYPIVEKIGNGSKLVVIDDGSKDHTYELMKKLAKDLPAFEPITKPNGGHGATVLYGYHYAIKAGADYVFQTDSDGQTLPKEFWDFWKKREQYAMVIGHRKGRQDGLSRVFVTKTLKYVCRICFHVKVTDANTPFRLMKADILKEQLKLVPENFNLSNVIISVIYAKKKLPVLYLPITFRPRQGGVNSINFKKIVKIGKKAYKDFIQINKCLK</sequence>
<evidence type="ECO:0000313" key="2">
    <source>
        <dbReference type="EMBL" id="HCL01710.1"/>
    </source>
</evidence>
<dbReference type="InterPro" id="IPR001173">
    <property type="entry name" value="Glyco_trans_2-like"/>
</dbReference>
<dbReference type="CDD" id="cd04179">
    <property type="entry name" value="DPM_DPG-synthase_like"/>
    <property type="match status" value="1"/>
</dbReference>
<keyword evidence="2" id="KW-0808">Transferase</keyword>
<feature type="domain" description="Glycosyltransferase 2-like" evidence="1">
    <location>
        <begin position="18"/>
        <end position="178"/>
    </location>
</feature>
<gene>
    <name evidence="2" type="ORF">DHW61_04725</name>
</gene>